<dbReference type="Proteomes" id="UP001159363">
    <property type="component" value="Chromosome 1"/>
</dbReference>
<feature type="region of interest" description="Disordered" evidence="1">
    <location>
        <begin position="55"/>
        <end position="77"/>
    </location>
</feature>
<organism evidence="2 3">
    <name type="scientific">Dryococelus australis</name>
    <dbReference type="NCBI Taxonomy" id="614101"/>
    <lineage>
        <taxon>Eukaryota</taxon>
        <taxon>Metazoa</taxon>
        <taxon>Ecdysozoa</taxon>
        <taxon>Arthropoda</taxon>
        <taxon>Hexapoda</taxon>
        <taxon>Insecta</taxon>
        <taxon>Pterygota</taxon>
        <taxon>Neoptera</taxon>
        <taxon>Polyneoptera</taxon>
        <taxon>Phasmatodea</taxon>
        <taxon>Verophasmatodea</taxon>
        <taxon>Anareolatae</taxon>
        <taxon>Phasmatidae</taxon>
        <taxon>Eurycanthinae</taxon>
        <taxon>Dryococelus</taxon>
    </lineage>
</organism>
<gene>
    <name evidence="2" type="ORF">PR048_002782</name>
</gene>
<evidence type="ECO:0000256" key="1">
    <source>
        <dbReference type="SAM" id="MobiDB-lite"/>
    </source>
</evidence>
<dbReference type="EMBL" id="JARBHB010000001">
    <property type="protein sequence ID" value="KAJ8897436.1"/>
    <property type="molecule type" value="Genomic_DNA"/>
</dbReference>
<proteinExistence type="predicted"/>
<reference evidence="2 3" key="1">
    <citation type="submission" date="2023-02" db="EMBL/GenBank/DDBJ databases">
        <title>LHISI_Scaffold_Assembly.</title>
        <authorList>
            <person name="Stuart O.P."/>
            <person name="Cleave R."/>
            <person name="Magrath M.J.L."/>
            <person name="Mikheyev A.S."/>
        </authorList>
    </citation>
    <scope>NUCLEOTIDE SEQUENCE [LARGE SCALE GENOMIC DNA]</scope>
    <source>
        <strain evidence="2">Daus_M_001</strain>
        <tissue evidence="2">Leg muscle</tissue>
    </source>
</reference>
<evidence type="ECO:0000313" key="3">
    <source>
        <dbReference type="Proteomes" id="UP001159363"/>
    </source>
</evidence>
<comment type="caution">
    <text evidence="2">The sequence shown here is derived from an EMBL/GenBank/DDBJ whole genome shotgun (WGS) entry which is preliminary data.</text>
</comment>
<keyword evidence="3" id="KW-1185">Reference proteome</keyword>
<sequence length="515" mass="56568">MPGDKWTRCPSQEKELWMKRGEDVAAAAECNSGGRQEGPEKTRLLTATPVMIPSAESRVTPPGIEPGSPWREASSLTTTPPRTLLNFSVQYCGAAVVERLVFSPPTKANWAQSPAAGDSRIFTSRNRAGRCHWSASFPRGSRFPCPCIPALLAFGAFQLFPAENNLHGLKSGRASEAIVGKPSANSVKKHVQQASSSGNATELGSHRWFRVGPAQFALLFGIRLNFTVLYILEPASFLHWLPPRCEVTPFLIELHVIGAHNCEVFIYWRRVTWGVSNKVRPNHKGAAVAERLAHFPPTKANRVKYPVGSLPDFRTWELCWTMSLLGGFSRVSPVSPALSLRRCSILTSITLIRAFKTSLLRAAQISSLTHSLTLILWCNCTYKGMPHVPVLLTISCVRGGAASRGTFECHGPRLDTLAAGEQLHVLKCHSLYTSSGRFRFTCTSDITWQATRESLFFTGAQGRSRIPSHCEPSKSLSPACLRYARNVCAVRLFSNDDSKFSAATTGNKVIGAFRQ</sequence>
<accession>A0ABQ9IL62</accession>
<evidence type="ECO:0000313" key="2">
    <source>
        <dbReference type="EMBL" id="KAJ8897436.1"/>
    </source>
</evidence>
<protein>
    <submittedName>
        <fullName evidence="2">Uncharacterized protein</fullName>
    </submittedName>
</protein>
<name>A0ABQ9IL62_9NEOP</name>